<keyword evidence="3 5" id="KW-0378">Hydrolase</keyword>
<feature type="chain" id="PRO_5003140533" evidence="6">
    <location>
        <begin position="22"/>
        <end position="393"/>
    </location>
</feature>
<proteinExistence type="inferred from homology"/>
<feature type="active site" description="Charge relay system" evidence="5">
    <location>
        <position position="334"/>
    </location>
</feature>
<dbReference type="PROSITE" id="PS51892">
    <property type="entry name" value="SUBTILASE"/>
    <property type="match status" value="1"/>
</dbReference>
<dbReference type="SUPFAM" id="SSF52743">
    <property type="entry name" value="Subtilisin-like"/>
    <property type="match status" value="1"/>
</dbReference>
<evidence type="ECO:0000256" key="6">
    <source>
        <dbReference type="SAM" id="SignalP"/>
    </source>
</evidence>
<accession>E0TDF5</accession>
<keyword evidence="2 5" id="KW-0645">Protease</keyword>
<dbReference type="eggNOG" id="COG1404">
    <property type="taxonomic scope" value="Bacteria"/>
</dbReference>
<evidence type="ECO:0000313" key="9">
    <source>
        <dbReference type="Proteomes" id="UP000001302"/>
    </source>
</evidence>
<dbReference type="OrthoDB" id="5405281at2"/>
<evidence type="ECO:0000256" key="3">
    <source>
        <dbReference type="ARBA" id="ARBA00022801"/>
    </source>
</evidence>
<dbReference type="AlphaFoldDB" id="E0TDF5"/>
<feature type="domain" description="Peptidase S8/S53" evidence="7">
    <location>
        <begin position="146"/>
        <end position="383"/>
    </location>
</feature>
<dbReference type="Proteomes" id="UP000001302">
    <property type="component" value="Chromosome"/>
</dbReference>
<dbReference type="PANTHER" id="PTHR43806">
    <property type="entry name" value="PEPTIDASE S8"/>
    <property type="match status" value="1"/>
</dbReference>
<feature type="signal peptide" evidence="6">
    <location>
        <begin position="1"/>
        <end position="21"/>
    </location>
</feature>
<dbReference type="InterPro" id="IPR036852">
    <property type="entry name" value="Peptidase_S8/S53_dom_sf"/>
</dbReference>
<organism evidence="8 9">
    <name type="scientific">Parvularcula bermudensis (strain ATCC BAA-594 / HTCC2503 / KCTC 12087)</name>
    <dbReference type="NCBI Taxonomy" id="314260"/>
    <lineage>
        <taxon>Bacteria</taxon>
        <taxon>Pseudomonadati</taxon>
        <taxon>Pseudomonadota</taxon>
        <taxon>Alphaproteobacteria</taxon>
        <taxon>Parvularculales</taxon>
        <taxon>Parvularculaceae</taxon>
        <taxon>Parvularcula</taxon>
    </lineage>
</organism>
<dbReference type="Gene3D" id="3.40.50.200">
    <property type="entry name" value="Peptidase S8/S53 domain"/>
    <property type="match status" value="1"/>
</dbReference>
<dbReference type="GO" id="GO:0004252">
    <property type="term" value="F:serine-type endopeptidase activity"/>
    <property type="evidence" value="ECO:0007669"/>
    <property type="project" value="UniProtKB-UniRule"/>
</dbReference>
<dbReference type="InterPro" id="IPR050131">
    <property type="entry name" value="Peptidase_S8_subtilisin-like"/>
</dbReference>
<dbReference type="PANTHER" id="PTHR43806:SF11">
    <property type="entry name" value="CEREVISIN-RELATED"/>
    <property type="match status" value="1"/>
</dbReference>
<protein>
    <submittedName>
        <fullName evidence="8">Possible protease</fullName>
    </submittedName>
</protein>
<evidence type="ECO:0000256" key="4">
    <source>
        <dbReference type="ARBA" id="ARBA00022825"/>
    </source>
</evidence>
<comment type="similarity">
    <text evidence="1 5">Belongs to the peptidase S8 family.</text>
</comment>
<keyword evidence="4 5" id="KW-0720">Serine protease</keyword>
<feature type="active site" description="Charge relay system" evidence="5">
    <location>
        <position position="152"/>
    </location>
</feature>
<evidence type="ECO:0000259" key="7">
    <source>
        <dbReference type="Pfam" id="PF00082"/>
    </source>
</evidence>
<name>E0TDF5_PARBH</name>
<dbReference type="KEGG" id="pbr:PB2503_11684"/>
<feature type="active site" description="Charge relay system" evidence="5">
    <location>
        <position position="186"/>
    </location>
</feature>
<gene>
    <name evidence="8" type="ordered locus">PB2503_11684</name>
</gene>
<keyword evidence="6" id="KW-0732">Signal</keyword>
<dbReference type="InterPro" id="IPR000209">
    <property type="entry name" value="Peptidase_S8/S53_dom"/>
</dbReference>
<evidence type="ECO:0000256" key="1">
    <source>
        <dbReference type="ARBA" id="ARBA00011073"/>
    </source>
</evidence>
<reference evidence="8 9" key="2">
    <citation type="journal article" date="2011" name="J. Bacteriol.">
        <title>Complete genome sequence of strain HTCC2503T of Parvularcula bermudensis, the type species of the order "Parvularculales" in the class Alphaproteobacteria.</title>
        <authorList>
            <person name="Oh H.M."/>
            <person name="Kang I."/>
            <person name="Vergin K.L."/>
            <person name="Kang D."/>
            <person name="Rhee K.H."/>
            <person name="Giovannoni S.J."/>
            <person name="Cho J.C."/>
        </authorList>
    </citation>
    <scope>NUCLEOTIDE SEQUENCE [LARGE SCALE GENOMIC DNA]</scope>
    <source>
        <strain evidence="9">ATCC BAA-594 / HTCC2503 / KCTC 12087</strain>
    </source>
</reference>
<dbReference type="EMBL" id="CP002156">
    <property type="protein sequence ID" value="ADM10381.1"/>
    <property type="molecule type" value="Genomic_DNA"/>
</dbReference>
<reference evidence="9" key="1">
    <citation type="submission" date="2010-08" db="EMBL/GenBank/DDBJ databases">
        <title>Genome sequence of Parvularcula bermudensis HTCC2503.</title>
        <authorList>
            <person name="Kang D.-M."/>
            <person name="Oh H.-M."/>
            <person name="Cho J.-C."/>
        </authorList>
    </citation>
    <scope>NUCLEOTIDE SEQUENCE [LARGE SCALE GENOMIC DNA]</scope>
    <source>
        <strain evidence="9">ATCC BAA-594 / HTCC2503 / KCTC 12087</strain>
    </source>
</reference>
<evidence type="ECO:0000313" key="8">
    <source>
        <dbReference type="EMBL" id="ADM10381.1"/>
    </source>
</evidence>
<evidence type="ECO:0000256" key="5">
    <source>
        <dbReference type="PROSITE-ProRule" id="PRU01240"/>
    </source>
</evidence>
<evidence type="ECO:0000256" key="2">
    <source>
        <dbReference type="ARBA" id="ARBA00022670"/>
    </source>
</evidence>
<dbReference type="CDD" id="cd05561">
    <property type="entry name" value="Peptidases_S8_4"/>
    <property type="match status" value="1"/>
</dbReference>
<sequence length="393" mass="41771">MKPQMISGVAAGLLALAVLPACETYSLDLPPQTVVEAHADDVVDDRELIVLVNTQTALTTLSREVERRGYRVRGQETLSGLNLYMLTLIIPEGMSGGAAIREVESIEPEASAGVNHAYRLQAATDDWESFPARVIGWPHEGCRAFVKVGIIDTAIDTTMAEDWSATIRAASFGAKTPQANAPTTAHGTALAALIVGEGRLRDVDLYNAVVIHADSETEAAGVDDLMQAFDWLADEGVRIVNISLAGPYNKILDRGIQRVAAQGMVIVAAAGNDGPKVDPRYPAAFRQVVAVTAVDADLRIYRKAVRGAHIDIAAPGVDVAIPLKGGYRVRTGTSFAVPFVTAQLASDERWRSAAHPETILPAALMETALDLGEEGHDEVYGAGLLSARESCGL</sequence>
<dbReference type="Pfam" id="PF00082">
    <property type="entry name" value="Peptidase_S8"/>
    <property type="match status" value="1"/>
</dbReference>
<keyword evidence="9" id="KW-1185">Reference proteome</keyword>
<dbReference type="RefSeq" id="WP_013301355.1">
    <property type="nucleotide sequence ID" value="NC_014414.1"/>
</dbReference>
<dbReference type="STRING" id="314260.PB2503_11684"/>
<dbReference type="HOGENOM" id="CLU_011263_21_0_5"/>
<dbReference type="GO" id="GO:0006508">
    <property type="term" value="P:proteolysis"/>
    <property type="evidence" value="ECO:0007669"/>
    <property type="project" value="UniProtKB-KW"/>
</dbReference>